<dbReference type="SUPFAM" id="SSF51197">
    <property type="entry name" value="Clavaminate synthase-like"/>
    <property type="match status" value="1"/>
</dbReference>
<organism evidence="2 3">
    <name type="scientific">Catenulispora subtropica</name>
    <dbReference type="NCBI Taxonomy" id="450798"/>
    <lineage>
        <taxon>Bacteria</taxon>
        <taxon>Bacillati</taxon>
        <taxon>Actinomycetota</taxon>
        <taxon>Actinomycetes</taxon>
        <taxon>Catenulisporales</taxon>
        <taxon>Catenulisporaceae</taxon>
        <taxon>Catenulispora</taxon>
    </lineage>
</organism>
<dbReference type="Pfam" id="PF05721">
    <property type="entry name" value="PhyH"/>
    <property type="match status" value="1"/>
</dbReference>
<dbReference type="PANTHER" id="PTHR20883:SF48">
    <property type="entry name" value="ECTOINE DIOXYGENASE"/>
    <property type="match status" value="1"/>
</dbReference>
<name>A0ABN2T2B8_9ACTN</name>
<protein>
    <submittedName>
        <fullName evidence="2">Phytanoyl-CoA dioxygenase family protein</fullName>
    </submittedName>
</protein>
<keyword evidence="2" id="KW-0223">Dioxygenase</keyword>
<accession>A0ABN2T2B8</accession>
<dbReference type="RefSeq" id="WP_344661759.1">
    <property type="nucleotide sequence ID" value="NZ_BAAAQM010000059.1"/>
</dbReference>
<evidence type="ECO:0000313" key="3">
    <source>
        <dbReference type="Proteomes" id="UP001499854"/>
    </source>
</evidence>
<dbReference type="Proteomes" id="UP001499854">
    <property type="component" value="Unassembled WGS sequence"/>
</dbReference>
<dbReference type="EMBL" id="BAAAQM010000059">
    <property type="protein sequence ID" value="GAA1997225.1"/>
    <property type="molecule type" value="Genomic_DNA"/>
</dbReference>
<evidence type="ECO:0000256" key="1">
    <source>
        <dbReference type="SAM" id="MobiDB-lite"/>
    </source>
</evidence>
<dbReference type="PANTHER" id="PTHR20883">
    <property type="entry name" value="PHYTANOYL-COA DIOXYGENASE DOMAIN CONTAINING 1"/>
    <property type="match status" value="1"/>
</dbReference>
<dbReference type="InterPro" id="IPR008775">
    <property type="entry name" value="Phytyl_CoA_dOase-like"/>
</dbReference>
<reference evidence="2 3" key="1">
    <citation type="journal article" date="2019" name="Int. J. Syst. Evol. Microbiol.">
        <title>The Global Catalogue of Microorganisms (GCM) 10K type strain sequencing project: providing services to taxonomists for standard genome sequencing and annotation.</title>
        <authorList>
            <consortium name="The Broad Institute Genomics Platform"/>
            <consortium name="The Broad Institute Genome Sequencing Center for Infectious Disease"/>
            <person name="Wu L."/>
            <person name="Ma J."/>
        </authorList>
    </citation>
    <scope>NUCLEOTIDE SEQUENCE [LARGE SCALE GENOMIC DNA]</scope>
    <source>
        <strain evidence="2 3">JCM 16013</strain>
    </source>
</reference>
<keyword evidence="3" id="KW-1185">Reference proteome</keyword>
<gene>
    <name evidence="2" type="ORF">GCM10009838_73090</name>
</gene>
<keyword evidence="2" id="KW-0560">Oxidoreductase</keyword>
<dbReference type="GO" id="GO:0051213">
    <property type="term" value="F:dioxygenase activity"/>
    <property type="evidence" value="ECO:0007669"/>
    <property type="project" value="UniProtKB-KW"/>
</dbReference>
<feature type="region of interest" description="Disordered" evidence="1">
    <location>
        <begin position="126"/>
        <end position="145"/>
    </location>
</feature>
<comment type="caution">
    <text evidence="2">The sequence shown here is derived from an EMBL/GenBank/DDBJ whole genome shotgun (WGS) entry which is preliminary data.</text>
</comment>
<proteinExistence type="predicted"/>
<evidence type="ECO:0000313" key="2">
    <source>
        <dbReference type="EMBL" id="GAA1997225.1"/>
    </source>
</evidence>
<dbReference type="Gene3D" id="2.60.120.620">
    <property type="entry name" value="q2cbj1_9rhob like domain"/>
    <property type="match status" value="1"/>
</dbReference>
<sequence length="286" mass="31201">MNGAELPRVSVKAELDDVVEILERDGCVIIEDFAEPDTLAGLRADLEPILDDARYCAKGYDGHLTRRVSSLFRRTSHLVPVVTQPLYLGAARAVMQKPGHMWVGRARIEVTPNIQLSATQAIRIDPGQGRQPLHRDDSLHLRRHPGPTSRVQLMLALSDFTAENGATLVVPGSHHWDDETPPAYSGAAPAAMPAGSALIWLGGVYHGGGANRTDRPRVSLTVSLDLANLRAEENSFLALPRETVLALPEEVQRLLGYDICPPGVGWYEMEDPRLALVEPGVEPALR</sequence>